<dbReference type="AlphaFoldDB" id="A0A2S2R813"/>
<proteinExistence type="predicted"/>
<name>A0A2S2R813_9HEMI</name>
<dbReference type="PANTHER" id="PTHR47326:SF1">
    <property type="entry name" value="HTH PSQ-TYPE DOMAIN-CONTAINING PROTEIN"/>
    <property type="match status" value="1"/>
</dbReference>
<sequence length="101" mass="11776">MYDLPVLLENVPLEEQELMWFMLNGAPPHHTNAVRQQLHYLLPDKLIGSGVVNNAQYSPSITWPPRSPDFNPCDFFLWGFMKEQVYAKEVNNRNELNISFL</sequence>
<reference evidence="1" key="1">
    <citation type="submission" date="2018-04" db="EMBL/GenBank/DDBJ databases">
        <title>Transcriptome assembly of Sipha flava.</title>
        <authorList>
            <person name="Scully E.D."/>
            <person name="Geib S.M."/>
            <person name="Palmer N.A."/>
            <person name="Koch K."/>
            <person name="Bradshaw J."/>
            <person name="Heng-Moss T."/>
            <person name="Sarath G."/>
        </authorList>
    </citation>
    <scope>NUCLEOTIDE SEQUENCE</scope>
</reference>
<organism evidence="1">
    <name type="scientific">Sipha flava</name>
    <name type="common">yellow sugarcane aphid</name>
    <dbReference type="NCBI Taxonomy" id="143950"/>
    <lineage>
        <taxon>Eukaryota</taxon>
        <taxon>Metazoa</taxon>
        <taxon>Ecdysozoa</taxon>
        <taxon>Arthropoda</taxon>
        <taxon>Hexapoda</taxon>
        <taxon>Insecta</taxon>
        <taxon>Pterygota</taxon>
        <taxon>Neoptera</taxon>
        <taxon>Paraneoptera</taxon>
        <taxon>Hemiptera</taxon>
        <taxon>Sternorrhyncha</taxon>
        <taxon>Aphidomorpha</taxon>
        <taxon>Aphidoidea</taxon>
        <taxon>Aphididae</taxon>
        <taxon>Sipha</taxon>
    </lineage>
</organism>
<dbReference type="InterPro" id="IPR036397">
    <property type="entry name" value="RNaseH_sf"/>
</dbReference>
<evidence type="ECO:0000313" key="1">
    <source>
        <dbReference type="EMBL" id="MBY86161.1"/>
    </source>
</evidence>
<evidence type="ECO:0008006" key="2">
    <source>
        <dbReference type="Google" id="ProtNLM"/>
    </source>
</evidence>
<dbReference type="EMBL" id="GGMS01016958">
    <property type="protein sequence ID" value="MBY86161.1"/>
    <property type="molecule type" value="Transcribed_RNA"/>
</dbReference>
<accession>A0A2S2R813</accession>
<protein>
    <recommendedName>
        <fullName evidence="2">Transposable element Tc3 transposase</fullName>
    </recommendedName>
</protein>
<dbReference type="Gene3D" id="3.30.420.10">
    <property type="entry name" value="Ribonuclease H-like superfamily/Ribonuclease H"/>
    <property type="match status" value="1"/>
</dbReference>
<dbReference type="GO" id="GO:0003676">
    <property type="term" value="F:nucleic acid binding"/>
    <property type="evidence" value="ECO:0007669"/>
    <property type="project" value="InterPro"/>
</dbReference>
<dbReference type="PANTHER" id="PTHR47326">
    <property type="entry name" value="TRANSPOSABLE ELEMENT TC3 TRANSPOSASE-LIKE PROTEIN"/>
    <property type="match status" value="1"/>
</dbReference>
<gene>
    <name evidence="1" type="ORF">g.104402</name>
</gene>